<feature type="transmembrane region" description="Helical" evidence="6">
    <location>
        <begin position="299"/>
        <end position="320"/>
    </location>
</feature>
<feature type="transmembrane region" description="Helical" evidence="6">
    <location>
        <begin position="71"/>
        <end position="92"/>
    </location>
</feature>
<dbReference type="InterPro" id="IPR020846">
    <property type="entry name" value="MFS_dom"/>
</dbReference>
<feature type="transmembrane region" description="Helical" evidence="6">
    <location>
        <begin position="326"/>
        <end position="346"/>
    </location>
</feature>
<dbReference type="InterPro" id="IPR005828">
    <property type="entry name" value="MFS_sugar_transport-like"/>
</dbReference>
<evidence type="ECO:0000256" key="6">
    <source>
        <dbReference type="SAM" id="Phobius"/>
    </source>
</evidence>
<reference evidence="8 9" key="1">
    <citation type="submission" date="2023-11" db="EMBL/GenBank/DDBJ databases">
        <title>Halocaridina rubra genome assembly.</title>
        <authorList>
            <person name="Smith C."/>
        </authorList>
    </citation>
    <scope>NUCLEOTIDE SEQUENCE [LARGE SCALE GENOMIC DNA]</scope>
    <source>
        <strain evidence="8">EP-1</strain>
        <tissue evidence="8">Whole</tissue>
    </source>
</reference>
<dbReference type="InterPro" id="IPR036259">
    <property type="entry name" value="MFS_trans_sf"/>
</dbReference>
<dbReference type="EMBL" id="JAXCGZ010006016">
    <property type="protein sequence ID" value="KAK7080269.1"/>
    <property type="molecule type" value="Genomic_DNA"/>
</dbReference>
<dbReference type="GO" id="GO:0022857">
    <property type="term" value="F:transmembrane transporter activity"/>
    <property type="evidence" value="ECO:0007669"/>
    <property type="project" value="InterPro"/>
</dbReference>
<evidence type="ECO:0000256" key="5">
    <source>
        <dbReference type="ARBA" id="ARBA00024348"/>
    </source>
</evidence>
<evidence type="ECO:0000313" key="8">
    <source>
        <dbReference type="EMBL" id="KAK7080269.1"/>
    </source>
</evidence>
<dbReference type="GO" id="GO:0016020">
    <property type="term" value="C:membrane"/>
    <property type="evidence" value="ECO:0007669"/>
    <property type="project" value="UniProtKB-SubCell"/>
</dbReference>
<evidence type="ECO:0000313" key="9">
    <source>
        <dbReference type="Proteomes" id="UP001381693"/>
    </source>
</evidence>
<feature type="transmembrane region" description="Helical" evidence="6">
    <location>
        <begin position="201"/>
        <end position="218"/>
    </location>
</feature>
<dbReference type="SUPFAM" id="SSF103473">
    <property type="entry name" value="MFS general substrate transporter"/>
    <property type="match status" value="1"/>
</dbReference>
<comment type="subcellular location">
    <subcellularLocation>
        <location evidence="1">Membrane</location>
        <topology evidence="1">Multi-pass membrane protein</topology>
    </subcellularLocation>
</comment>
<dbReference type="PANTHER" id="PTHR48021">
    <property type="match status" value="1"/>
</dbReference>
<dbReference type="InterPro" id="IPR050549">
    <property type="entry name" value="MFS_Trehalose_Transporter"/>
</dbReference>
<dbReference type="PANTHER" id="PTHR48021:SF96">
    <property type="entry name" value="FACILITATED TREHALOSE TRANSPORTER TRET1-1-RELATED"/>
    <property type="match status" value="1"/>
</dbReference>
<dbReference type="Pfam" id="PF00083">
    <property type="entry name" value="Sugar_tr"/>
    <property type="match status" value="1"/>
</dbReference>
<proteinExistence type="inferred from homology"/>
<feature type="transmembrane region" description="Helical" evidence="6">
    <location>
        <begin position="261"/>
        <end position="287"/>
    </location>
</feature>
<dbReference type="AlphaFoldDB" id="A0AAN8XL60"/>
<dbReference type="PROSITE" id="PS50850">
    <property type="entry name" value="MFS"/>
    <property type="match status" value="1"/>
</dbReference>
<feature type="transmembrane region" description="Helical" evidence="6">
    <location>
        <begin position="225"/>
        <end position="246"/>
    </location>
</feature>
<sequence>WAMIASAVGVRGVILGRLVSGTCVGVQAVGGSVLMPEMVQLDLRNVLVIFPALLGNLGILVSYAAGQYLSWRGLAWLGCALSLPHLILLLPLPETPFYLTRSGKRSSSLAALKKLRQTPELAEEEQKELDLSCESRKDKNPKKKKRSLLDLTKPPNLWPVSVGAALMVAQQTTGINAVIFYASSIFEAGGDFMDASTSTTLLGVVNFLGVFVGAYFIAKCHRRQLLLISTAALCTTLGILSAFFWAQELGGPYLALSKKIAFIPVLALLSYMSTFAFGWGPVPWVFLAEGTPSSVRGTAAAIIVAISWGSAFVVTNTFKWSIASLGIHYVFLGYALVTAISGVLIYRTMPETFEMSSAQMEKVYRSAYNMKDE</sequence>
<gene>
    <name evidence="8" type="ORF">SK128_019860</name>
</gene>
<feature type="domain" description="Major facilitator superfamily (MFS) profile" evidence="7">
    <location>
        <begin position="1"/>
        <end position="353"/>
    </location>
</feature>
<dbReference type="Gene3D" id="1.20.1250.20">
    <property type="entry name" value="MFS general substrate transporter like domains"/>
    <property type="match status" value="1"/>
</dbReference>
<evidence type="ECO:0000256" key="4">
    <source>
        <dbReference type="ARBA" id="ARBA00023136"/>
    </source>
</evidence>
<evidence type="ECO:0000256" key="2">
    <source>
        <dbReference type="ARBA" id="ARBA00022692"/>
    </source>
</evidence>
<protein>
    <recommendedName>
        <fullName evidence="7">Major facilitator superfamily (MFS) profile domain-containing protein</fullName>
    </recommendedName>
</protein>
<keyword evidence="9" id="KW-1185">Reference proteome</keyword>
<feature type="non-terminal residue" evidence="8">
    <location>
        <position position="1"/>
    </location>
</feature>
<keyword evidence="3 6" id="KW-1133">Transmembrane helix</keyword>
<feature type="transmembrane region" description="Helical" evidence="6">
    <location>
        <begin position="46"/>
        <end position="65"/>
    </location>
</feature>
<dbReference type="PRINTS" id="PR00171">
    <property type="entry name" value="SUGRTRNSPORT"/>
</dbReference>
<feature type="transmembrane region" description="Helical" evidence="6">
    <location>
        <begin position="12"/>
        <end position="34"/>
    </location>
</feature>
<evidence type="ECO:0000256" key="3">
    <source>
        <dbReference type="ARBA" id="ARBA00022989"/>
    </source>
</evidence>
<accession>A0AAN8XL60</accession>
<keyword evidence="4 6" id="KW-0472">Membrane</keyword>
<comment type="caution">
    <text evidence="8">The sequence shown here is derived from an EMBL/GenBank/DDBJ whole genome shotgun (WGS) entry which is preliminary data.</text>
</comment>
<dbReference type="InterPro" id="IPR003663">
    <property type="entry name" value="Sugar/inositol_transpt"/>
</dbReference>
<evidence type="ECO:0000259" key="7">
    <source>
        <dbReference type="PROSITE" id="PS50850"/>
    </source>
</evidence>
<keyword evidence="2 6" id="KW-0812">Transmembrane</keyword>
<evidence type="ECO:0000256" key="1">
    <source>
        <dbReference type="ARBA" id="ARBA00004141"/>
    </source>
</evidence>
<name>A0AAN8XL60_HALRR</name>
<dbReference type="Proteomes" id="UP001381693">
    <property type="component" value="Unassembled WGS sequence"/>
</dbReference>
<comment type="similarity">
    <text evidence="5">Belongs to the major facilitator superfamily. Sugar transporter (TC 2.A.1.1) family. Trehalose transporter subfamily.</text>
</comment>
<organism evidence="8 9">
    <name type="scientific">Halocaridina rubra</name>
    <name type="common">Hawaiian red shrimp</name>
    <dbReference type="NCBI Taxonomy" id="373956"/>
    <lineage>
        <taxon>Eukaryota</taxon>
        <taxon>Metazoa</taxon>
        <taxon>Ecdysozoa</taxon>
        <taxon>Arthropoda</taxon>
        <taxon>Crustacea</taxon>
        <taxon>Multicrustacea</taxon>
        <taxon>Malacostraca</taxon>
        <taxon>Eumalacostraca</taxon>
        <taxon>Eucarida</taxon>
        <taxon>Decapoda</taxon>
        <taxon>Pleocyemata</taxon>
        <taxon>Caridea</taxon>
        <taxon>Atyoidea</taxon>
        <taxon>Atyidae</taxon>
        <taxon>Halocaridina</taxon>
    </lineage>
</organism>